<dbReference type="Gene3D" id="2.40.50.140">
    <property type="entry name" value="Nucleic acid-binding proteins"/>
    <property type="match status" value="1"/>
</dbReference>
<feature type="compositionally biased region" description="Polar residues" evidence="1">
    <location>
        <begin position="28"/>
        <end position="38"/>
    </location>
</feature>
<reference evidence="3 5" key="1">
    <citation type="submission" date="2022-04" db="EMBL/GenBank/DDBJ databases">
        <title>Chromosome-level reference genomes for two strains of Caenorhabditis briggsae: an improved platform for comparative genomics.</title>
        <authorList>
            <person name="Stevens L."/>
            <person name="Andersen E."/>
        </authorList>
    </citation>
    <scope>NUCLEOTIDE SEQUENCE [LARGE SCALE GENOMIC DNA]</scope>
    <source>
        <strain evidence="3">VX34</strain>
        <tissue evidence="3">Whole-organism</tissue>
    </source>
</reference>
<dbReference type="EMBL" id="CP090891">
    <property type="protein sequence ID" value="ULU12536.1"/>
    <property type="molecule type" value="Genomic_DNA"/>
</dbReference>
<evidence type="ECO:0000313" key="5">
    <source>
        <dbReference type="Proteomes" id="UP000829354"/>
    </source>
</evidence>
<evidence type="ECO:0000313" key="2">
    <source>
        <dbReference type="EMBL" id="ULU12536.1"/>
    </source>
</evidence>
<sequence>MNGKRQSLQDQFEANMDFSSGDGWASHDVSQGRKSAQTLGDKLPLPVTLSSLRNNLDDTDEDSYQIGEFNFRTIHSVGVIMEKVSEDGKTTYTLHDPEKSEKTFYAIQFGQYDDGGSKFVAPGLIEDQRVRVMGKLKNVGGEKMILIYYLQQLGDDKDYQIFKLEAEVAELFFKKNLLEKMRTGNTNGWTGMLAPPMTRYFDNFDANSFMHSEISKTPAAPIKIEQKLIQATPKTSSAFKAKIRACIRSEAERGTYGNDDGVPFTKIMSRMNGVSEQALREILTEMENSGMIYAAKHEEYMSLY</sequence>
<reference evidence="2 4" key="2">
    <citation type="submission" date="2022-05" db="EMBL/GenBank/DDBJ databases">
        <title>Chromosome-level reference genomes for two strains of Caenorhabditis briggsae: an improved platform for comparative genomics.</title>
        <authorList>
            <person name="Stevens L."/>
            <person name="Andersen E.C."/>
        </authorList>
    </citation>
    <scope>NUCLEOTIDE SEQUENCE [LARGE SCALE GENOMIC DNA]</scope>
    <source>
        <strain evidence="2">QX1410_ONT</strain>
        <tissue evidence="2">Whole-organism</tissue>
    </source>
</reference>
<dbReference type="SUPFAM" id="SSF50249">
    <property type="entry name" value="Nucleic acid-binding proteins"/>
    <property type="match status" value="1"/>
</dbReference>
<dbReference type="Proteomes" id="UP000829354">
    <property type="component" value="Chromosome I"/>
</dbReference>
<proteinExistence type="predicted"/>
<dbReference type="Proteomes" id="UP000827892">
    <property type="component" value="Chromosome I"/>
</dbReference>
<dbReference type="EMBL" id="CP092620">
    <property type="protein sequence ID" value="UMM13485.1"/>
    <property type="molecule type" value="Genomic_DNA"/>
</dbReference>
<keyword evidence="5" id="KW-1185">Reference proteome</keyword>
<evidence type="ECO:0000256" key="1">
    <source>
        <dbReference type="SAM" id="MobiDB-lite"/>
    </source>
</evidence>
<dbReference type="InterPro" id="IPR012340">
    <property type="entry name" value="NA-bd_OB-fold"/>
</dbReference>
<evidence type="ECO:0000313" key="4">
    <source>
        <dbReference type="Proteomes" id="UP000827892"/>
    </source>
</evidence>
<evidence type="ECO:0000313" key="3">
    <source>
        <dbReference type="EMBL" id="UMM13485.1"/>
    </source>
</evidence>
<protein>
    <submittedName>
        <fullName evidence="2">Uncharacterized protein</fullName>
    </submittedName>
</protein>
<name>A0AAE9IZD2_CAEBR</name>
<accession>A0AAE9IZD2</accession>
<dbReference type="OMA" id="GEFHFRT"/>
<dbReference type="InterPro" id="IPR036390">
    <property type="entry name" value="WH_DNA-bd_sf"/>
</dbReference>
<organism evidence="2 4">
    <name type="scientific">Caenorhabditis briggsae</name>
    <dbReference type="NCBI Taxonomy" id="6238"/>
    <lineage>
        <taxon>Eukaryota</taxon>
        <taxon>Metazoa</taxon>
        <taxon>Ecdysozoa</taxon>
        <taxon>Nematoda</taxon>
        <taxon>Chromadorea</taxon>
        <taxon>Rhabditida</taxon>
        <taxon>Rhabditina</taxon>
        <taxon>Rhabditomorpha</taxon>
        <taxon>Rhabditoidea</taxon>
        <taxon>Rhabditidae</taxon>
        <taxon>Peloderinae</taxon>
        <taxon>Caenorhabditis</taxon>
    </lineage>
</organism>
<dbReference type="SUPFAM" id="SSF46785">
    <property type="entry name" value="Winged helix' DNA-binding domain"/>
    <property type="match status" value="1"/>
</dbReference>
<dbReference type="AlphaFoldDB" id="A0AAE9IZD2"/>
<gene>
    <name evidence="2" type="ORF">L3Y34_015652</name>
    <name evidence="3" type="ORF">L5515_001730</name>
</gene>
<feature type="region of interest" description="Disordered" evidence="1">
    <location>
        <begin position="1"/>
        <end position="40"/>
    </location>
</feature>
<feature type="compositionally biased region" description="Polar residues" evidence="1">
    <location>
        <begin position="1"/>
        <end position="12"/>
    </location>
</feature>